<dbReference type="EMBL" id="CAQI01000028">
    <property type="protein sequence ID" value="CCQ44669.1"/>
    <property type="molecule type" value="Genomic_DNA"/>
</dbReference>
<dbReference type="STRING" id="861266.ARTSIC4J27_596"/>
<name>A0A024GYU9_9MICC</name>
<keyword evidence="2" id="KW-1185">Reference proteome</keyword>
<evidence type="ECO:0000313" key="2">
    <source>
        <dbReference type="Proteomes" id="UP000035722"/>
    </source>
</evidence>
<sequence>MLLTSYRVTPPVYRLRPGTVLDSDGDPVESWDTPDRFKLAGAVVQDVSTVEEEGVSKQIVKGEKTLFVPRRVDLKADDRIEVEGEQWRVNGDPVTRAGLASGVLTTATLTRVESR</sequence>
<dbReference type="OrthoDB" id="4965151at2"/>
<evidence type="ECO:0000313" key="1">
    <source>
        <dbReference type="EMBL" id="CCQ44669.1"/>
    </source>
</evidence>
<dbReference type="Proteomes" id="UP000035722">
    <property type="component" value="Unassembled WGS sequence"/>
</dbReference>
<evidence type="ECO:0008006" key="3">
    <source>
        <dbReference type="Google" id="ProtNLM"/>
    </source>
</evidence>
<dbReference type="AlphaFoldDB" id="A0A024GYU9"/>
<dbReference type="RefSeq" id="WP_050053716.1">
    <property type="nucleotide sequence ID" value="NZ_CAQI01000028.1"/>
</dbReference>
<accession>A0A024GYU9</accession>
<reference evidence="2" key="1">
    <citation type="journal article" date="2014" name="Genome Announc.">
        <title>Genome Sequence of Arthrobacter siccitolerans 4J27, a Xeroprotectant-Producing Desiccation-Tolerant Microorganism.</title>
        <authorList>
            <person name="Manzanera M."/>
            <person name="Santa-Cruz-Calvo L."/>
            <person name="Vilchez J.I."/>
            <person name="Garcia-Fontana C."/>
            <person name="Silva-Castro G.A."/>
            <person name="Calvo C."/>
            <person name="Gonzalez-Lopez J."/>
        </authorList>
    </citation>
    <scope>NUCLEOTIDE SEQUENCE [LARGE SCALE GENOMIC DNA]</scope>
    <source>
        <strain evidence="2">4J27</strain>
    </source>
</reference>
<organism evidence="1 2">
    <name type="scientific">Pseudarthrobacter siccitolerans</name>
    <dbReference type="NCBI Taxonomy" id="861266"/>
    <lineage>
        <taxon>Bacteria</taxon>
        <taxon>Bacillati</taxon>
        <taxon>Actinomycetota</taxon>
        <taxon>Actinomycetes</taxon>
        <taxon>Micrococcales</taxon>
        <taxon>Micrococcaceae</taxon>
        <taxon>Pseudarthrobacter</taxon>
    </lineage>
</organism>
<comment type="caution">
    <text evidence="1">The sequence shown here is derived from an EMBL/GenBank/DDBJ whole genome shotgun (WGS) entry which is preliminary data.</text>
</comment>
<protein>
    <recommendedName>
        <fullName evidence="3">Head-to-tail stopper</fullName>
    </recommendedName>
</protein>
<proteinExistence type="predicted"/>
<gene>
    <name evidence="1" type="ORF">ARTSIC4J27_596</name>
</gene>